<proteinExistence type="predicted"/>
<feature type="region of interest" description="Disordered" evidence="1">
    <location>
        <begin position="446"/>
        <end position="485"/>
    </location>
</feature>
<feature type="compositionally biased region" description="Basic and acidic residues" evidence="1">
    <location>
        <begin position="34"/>
        <end position="59"/>
    </location>
</feature>
<feature type="compositionally biased region" description="Basic and acidic residues" evidence="1">
    <location>
        <begin position="461"/>
        <end position="471"/>
    </location>
</feature>
<feature type="region of interest" description="Disordered" evidence="1">
    <location>
        <begin position="27"/>
        <end position="61"/>
    </location>
</feature>
<protein>
    <submittedName>
        <fullName evidence="2">Uncharacterized protein</fullName>
    </submittedName>
</protein>
<name>A0A1F6CQT9_9BACT</name>
<feature type="region of interest" description="Disordered" evidence="1">
    <location>
        <begin position="357"/>
        <end position="431"/>
    </location>
</feature>
<feature type="compositionally biased region" description="Low complexity" evidence="1">
    <location>
        <begin position="410"/>
        <end position="424"/>
    </location>
</feature>
<dbReference type="Proteomes" id="UP000176445">
    <property type="component" value="Unassembled WGS sequence"/>
</dbReference>
<dbReference type="AlphaFoldDB" id="A0A1F6CQT9"/>
<evidence type="ECO:0000313" key="2">
    <source>
        <dbReference type="EMBL" id="OGG51536.1"/>
    </source>
</evidence>
<feature type="region of interest" description="Disordered" evidence="1">
    <location>
        <begin position="524"/>
        <end position="549"/>
    </location>
</feature>
<reference evidence="2 3" key="1">
    <citation type="journal article" date="2016" name="Nat. Commun.">
        <title>Thousands of microbial genomes shed light on interconnected biogeochemical processes in an aquifer system.</title>
        <authorList>
            <person name="Anantharaman K."/>
            <person name="Brown C.T."/>
            <person name="Hug L.A."/>
            <person name="Sharon I."/>
            <person name="Castelle C.J."/>
            <person name="Probst A.J."/>
            <person name="Thomas B.C."/>
            <person name="Singh A."/>
            <person name="Wilkins M.J."/>
            <person name="Karaoz U."/>
            <person name="Brodie E.L."/>
            <person name="Williams K.H."/>
            <person name="Hubbard S.S."/>
            <person name="Banfield J.F."/>
        </authorList>
    </citation>
    <scope>NUCLEOTIDE SEQUENCE [LARGE SCALE GENOMIC DNA]</scope>
</reference>
<feature type="compositionally biased region" description="Polar residues" evidence="1">
    <location>
        <begin position="527"/>
        <end position="543"/>
    </location>
</feature>
<comment type="caution">
    <text evidence="2">The sequence shown here is derived from an EMBL/GenBank/DDBJ whole genome shotgun (WGS) entry which is preliminary data.</text>
</comment>
<evidence type="ECO:0000313" key="3">
    <source>
        <dbReference type="Proteomes" id="UP000176445"/>
    </source>
</evidence>
<dbReference type="EMBL" id="MFKW01000025">
    <property type="protein sequence ID" value="OGG51536.1"/>
    <property type="molecule type" value="Genomic_DNA"/>
</dbReference>
<gene>
    <name evidence="2" type="ORF">A2704_00765</name>
</gene>
<sequence>MDEIETLSETNELDSLEDNFYNLPDVEPTSIAASEHEMVPQPVEGKETSEVPSHTEHQLEQSTTRELVLQELAKSGRGEGFEIKEEQGQFRLSEDGNEMFNEKGESYTKMVEESGDQEAIAIHYEMLQQFRDGGGAIFINKEQPGDEDPDTMHGSYMMRNEDGSISWGLTERKIERSEEEEITGREEDGAPVENRWTTFEHTGYEAVQPDGLVEVLGQFAAAQEADVSHPDTVELGNSEERSEQTAVVAIETIASPTVDSTETTTNDVVETGGVLIETAHELSETESVSTSEFLPVDSLESLPVFETPEVTAHAPEAVVLDATFSQAPQIPDICETAMYQAIIAFLKNDADAINLSEKSDGETGAESTQETAIFSPMPESGEETVERAEALPIESSTDSAFPETQSQPIETAQGTEGAATTTAQISSAETVGTVSRVEEKIDGVPVLRETGPKARTTPETTQEKPDRKVDEAESIGLRSEEPERQTVPDAHEILLKTLGIREKTVAIHEQRPYNEILRAGNPMIQLPNRTSSQPRGRTLSNRGISLIEV</sequence>
<feature type="compositionally biased region" description="Polar residues" evidence="1">
    <location>
        <begin position="394"/>
        <end position="409"/>
    </location>
</feature>
<evidence type="ECO:0000256" key="1">
    <source>
        <dbReference type="SAM" id="MobiDB-lite"/>
    </source>
</evidence>
<organism evidence="2 3">
    <name type="scientific">Candidatus Kaiserbacteria bacterium RIFCSPHIGHO2_01_FULL_54_36b</name>
    <dbReference type="NCBI Taxonomy" id="1798483"/>
    <lineage>
        <taxon>Bacteria</taxon>
        <taxon>Candidatus Kaiseribacteriota</taxon>
    </lineage>
</organism>
<accession>A0A1F6CQT9</accession>